<dbReference type="AlphaFoldDB" id="A0A5B7GGJ4"/>
<comment type="caution">
    <text evidence="1">The sequence shown here is derived from an EMBL/GenBank/DDBJ whole genome shotgun (WGS) entry which is preliminary data.</text>
</comment>
<organism evidence="1 2">
    <name type="scientific">Portunus trituberculatus</name>
    <name type="common">Swimming crab</name>
    <name type="synonym">Neptunus trituberculatus</name>
    <dbReference type="NCBI Taxonomy" id="210409"/>
    <lineage>
        <taxon>Eukaryota</taxon>
        <taxon>Metazoa</taxon>
        <taxon>Ecdysozoa</taxon>
        <taxon>Arthropoda</taxon>
        <taxon>Crustacea</taxon>
        <taxon>Multicrustacea</taxon>
        <taxon>Malacostraca</taxon>
        <taxon>Eumalacostraca</taxon>
        <taxon>Eucarida</taxon>
        <taxon>Decapoda</taxon>
        <taxon>Pleocyemata</taxon>
        <taxon>Brachyura</taxon>
        <taxon>Eubrachyura</taxon>
        <taxon>Portunoidea</taxon>
        <taxon>Portunidae</taxon>
        <taxon>Portuninae</taxon>
        <taxon>Portunus</taxon>
    </lineage>
</organism>
<dbReference type="EMBL" id="VSRR010013989">
    <property type="protein sequence ID" value="MPC56493.1"/>
    <property type="molecule type" value="Genomic_DNA"/>
</dbReference>
<reference evidence="1 2" key="1">
    <citation type="submission" date="2019-05" db="EMBL/GenBank/DDBJ databases">
        <title>Another draft genome of Portunus trituberculatus and its Hox gene families provides insights of decapod evolution.</title>
        <authorList>
            <person name="Jeong J.-H."/>
            <person name="Song I."/>
            <person name="Kim S."/>
            <person name="Choi T."/>
            <person name="Kim D."/>
            <person name="Ryu S."/>
            <person name="Kim W."/>
        </authorList>
    </citation>
    <scope>NUCLEOTIDE SEQUENCE [LARGE SCALE GENOMIC DNA]</scope>
    <source>
        <tissue evidence="1">Muscle</tissue>
    </source>
</reference>
<sequence>MAPSADAMWCLSFPPLVRPSIAPPSALSPCQLSAPGEEGPKGVISHGRWAVASSLPEARCTASLSYRRTKRPAAHDSREKV</sequence>
<proteinExistence type="predicted"/>
<dbReference type="Proteomes" id="UP000324222">
    <property type="component" value="Unassembled WGS sequence"/>
</dbReference>
<protein>
    <submittedName>
        <fullName evidence="1">Uncharacterized protein</fullName>
    </submittedName>
</protein>
<evidence type="ECO:0000313" key="1">
    <source>
        <dbReference type="EMBL" id="MPC56493.1"/>
    </source>
</evidence>
<evidence type="ECO:0000313" key="2">
    <source>
        <dbReference type="Proteomes" id="UP000324222"/>
    </source>
</evidence>
<keyword evidence="2" id="KW-1185">Reference proteome</keyword>
<name>A0A5B7GGJ4_PORTR</name>
<accession>A0A5B7GGJ4</accession>
<gene>
    <name evidence="1" type="ORF">E2C01_050454</name>
</gene>